<keyword evidence="4" id="KW-0456">Lyase</keyword>
<evidence type="ECO:0000256" key="5">
    <source>
        <dbReference type="ARBA" id="ARBA00023293"/>
    </source>
</evidence>
<dbReference type="GO" id="GO:0004383">
    <property type="term" value="F:guanylate cyclase activity"/>
    <property type="evidence" value="ECO:0007669"/>
    <property type="project" value="UniProtKB-EC"/>
</dbReference>
<organism evidence="7 8">
    <name type="scientific">Strongylus vulgaris</name>
    <name type="common">Blood worm</name>
    <dbReference type="NCBI Taxonomy" id="40348"/>
    <lineage>
        <taxon>Eukaryota</taxon>
        <taxon>Metazoa</taxon>
        <taxon>Ecdysozoa</taxon>
        <taxon>Nematoda</taxon>
        <taxon>Chromadorea</taxon>
        <taxon>Rhabditida</taxon>
        <taxon>Rhabditina</taxon>
        <taxon>Rhabditomorpha</taxon>
        <taxon>Strongyloidea</taxon>
        <taxon>Strongylidae</taxon>
        <taxon>Strongylus</taxon>
    </lineage>
</organism>
<protein>
    <recommendedName>
        <fullName evidence="2">guanylate cyclase</fullName>
        <ecNumber evidence="2">4.6.1.2</ecNumber>
    </recommendedName>
</protein>
<dbReference type="PANTHER" id="PTHR45655">
    <property type="entry name" value="GUANYLATE CYCLASE SOLUBLE SUBUNIT BETA-2"/>
    <property type="match status" value="1"/>
</dbReference>
<dbReference type="EMBL" id="UYYB01006583">
    <property type="protein sequence ID" value="VDM67804.1"/>
    <property type="molecule type" value="Genomic_DNA"/>
</dbReference>
<dbReference type="EC" id="4.6.1.2" evidence="2"/>
<comment type="catalytic activity">
    <reaction evidence="1">
        <text>GTP = 3',5'-cyclic GMP + diphosphate</text>
        <dbReference type="Rhea" id="RHEA:13665"/>
        <dbReference type="ChEBI" id="CHEBI:33019"/>
        <dbReference type="ChEBI" id="CHEBI:37565"/>
        <dbReference type="ChEBI" id="CHEBI:57746"/>
        <dbReference type="EC" id="4.6.1.2"/>
    </reaction>
</comment>
<dbReference type="Pfam" id="PF00211">
    <property type="entry name" value="Guanylate_cyc"/>
    <property type="match status" value="1"/>
</dbReference>
<dbReference type="GO" id="GO:0070482">
    <property type="term" value="P:response to oxygen levels"/>
    <property type="evidence" value="ECO:0007669"/>
    <property type="project" value="TreeGrafter"/>
</dbReference>
<evidence type="ECO:0000256" key="3">
    <source>
        <dbReference type="ARBA" id="ARBA00022741"/>
    </source>
</evidence>
<evidence type="ECO:0000256" key="2">
    <source>
        <dbReference type="ARBA" id="ARBA00012202"/>
    </source>
</evidence>
<dbReference type="GO" id="GO:0008074">
    <property type="term" value="C:guanylate cyclase complex, soluble"/>
    <property type="evidence" value="ECO:0007669"/>
    <property type="project" value="TreeGrafter"/>
</dbReference>
<dbReference type="GO" id="GO:0019934">
    <property type="term" value="P:cGMP-mediated signaling"/>
    <property type="evidence" value="ECO:0007669"/>
    <property type="project" value="TreeGrafter"/>
</dbReference>
<reference evidence="7 8" key="1">
    <citation type="submission" date="2018-11" db="EMBL/GenBank/DDBJ databases">
        <authorList>
            <consortium name="Pathogen Informatics"/>
        </authorList>
    </citation>
    <scope>NUCLEOTIDE SEQUENCE [LARGE SCALE GENOMIC DNA]</scope>
</reference>
<keyword evidence="8" id="KW-1185">Reference proteome</keyword>
<dbReference type="SUPFAM" id="SSF55073">
    <property type="entry name" value="Nucleotide cyclase"/>
    <property type="match status" value="1"/>
</dbReference>
<dbReference type="PROSITE" id="PS50125">
    <property type="entry name" value="GUANYLATE_CYCLASE_2"/>
    <property type="match status" value="1"/>
</dbReference>
<dbReference type="InterPro" id="IPR029787">
    <property type="entry name" value="Nucleotide_cyclase"/>
</dbReference>
<dbReference type="CDD" id="cd07302">
    <property type="entry name" value="CHD"/>
    <property type="match status" value="1"/>
</dbReference>
<evidence type="ECO:0000313" key="7">
    <source>
        <dbReference type="EMBL" id="VDM67804.1"/>
    </source>
</evidence>
<evidence type="ECO:0000259" key="6">
    <source>
        <dbReference type="PROSITE" id="PS50125"/>
    </source>
</evidence>
<dbReference type="AlphaFoldDB" id="A0A3P7IQF0"/>
<dbReference type="GO" id="GO:0000166">
    <property type="term" value="F:nucleotide binding"/>
    <property type="evidence" value="ECO:0007669"/>
    <property type="project" value="UniProtKB-KW"/>
</dbReference>
<feature type="non-terminal residue" evidence="7">
    <location>
        <position position="183"/>
    </location>
</feature>
<sequence>MLIYVCSPYVTSIPELMQFGMRLTAMPLHDATRDLILLNQQRLTDVEVNLQLEANNEQLETMAKDLEAEKHKTDLILKDMLPLTIANQLMNGEHIEARRLRVILSGEYEQATVMFTDVPNFQSILPHSQPKDIVLMLNELFHRFDRLVAMHKVYKVETVGDSYLTVGGIPEQLSEHAEMICHV</sequence>
<dbReference type="OrthoDB" id="6127067at2759"/>
<dbReference type="InterPro" id="IPR011645">
    <property type="entry name" value="HNOB_dom_associated"/>
</dbReference>
<gene>
    <name evidence="7" type="ORF">SVUK_LOCUS2802</name>
</gene>
<dbReference type="Pfam" id="PF07701">
    <property type="entry name" value="HNOBA"/>
    <property type="match status" value="1"/>
</dbReference>
<keyword evidence="3" id="KW-0547">Nucleotide-binding</keyword>
<dbReference type="PANTHER" id="PTHR45655:SF13">
    <property type="entry name" value="SOLUBLE GUANYLATE CYCLASE GCY-32-RELATED"/>
    <property type="match status" value="1"/>
</dbReference>
<dbReference type="Gene3D" id="6.10.250.780">
    <property type="match status" value="1"/>
</dbReference>
<evidence type="ECO:0000256" key="1">
    <source>
        <dbReference type="ARBA" id="ARBA00001436"/>
    </source>
</evidence>
<dbReference type="InterPro" id="IPR001054">
    <property type="entry name" value="A/G_cyclase"/>
</dbReference>
<dbReference type="SMART" id="SM00044">
    <property type="entry name" value="CYCc"/>
    <property type="match status" value="1"/>
</dbReference>
<dbReference type="Gene3D" id="3.30.70.1230">
    <property type="entry name" value="Nucleotide cyclase"/>
    <property type="match status" value="1"/>
</dbReference>
<accession>A0A3P7IQF0</accession>
<feature type="domain" description="Guanylate cyclase" evidence="6">
    <location>
        <begin position="112"/>
        <end position="183"/>
    </location>
</feature>
<proteinExistence type="predicted"/>
<keyword evidence="5" id="KW-0141">cGMP biosynthesis</keyword>
<evidence type="ECO:0000313" key="8">
    <source>
        <dbReference type="Proteomes" id="UP000270094"/>
    </source>
</evidence>
<evidence type="ECO:0000256" key="4">
    <source>
        <dbReference type="ARBA" id="ARBA00023239"/>
    </source>
</evidence>
<dbReference type="Proteomes" id="UP000270094">
    <property type="component" value="Unassembled WGS sequence"/>
</dbReference>
<name>A0A3P7IQF0_STRVU</name>